<evidence type="ECO:0000256" key="1">
    <source>
        <dbReference type="SAM" id="MobiDB-lite"/>
    </source>
</evidence>
<gene>
    <name evidence="2" type="ORF">EgrG_002030000</name>
</gene>
<evidence type="ECO:0000313" key="3">
    <source>
        <dbReference type="Proteomes" id="UP000492820"/>
    </source>
</evidence>
<evidence type="ECO:0000313" key="2">
    <source>
        <dbReference type="EMBL" id="CDS22342.1"/>
    </source>
</evidence>
<reference evidence="2 3" key="1">
    <citation type="journal article" date="2013" name="Nature">
        <title>The genomes of four tapeworm species reveal adaptations to parasitism.</title>
        <authorList>
            <person name="Tsai I.J."/>
            <person name="Zarowiecki M."/>
            <person name="Holroyd N."/>
            <person name="Garciarrubio A."/>
            <person name="Sanchez-Flores A."/>
            <person name="Brooks K.L."/>
            <person name="Tracey A."/>
            <person name="Bobes R.J."/>
            <person name="Fragoso G."/>
            <person name="Sciutto E."/>
            <person name="Aslett M."/>
            <person name="Beasley H."/>
            <person name="Bennett H.M."/>
            <person name="Cai J."/>
            <person name="Camicia F."/>
            <person name="Clark R."/>
            <person name="Cucher M."/>
            <person name="De Silva N."/>
            <person name="Day T.A."/>
            <person name="Deplazes P."/>
            <person name="Estrada K."/>
            <person name="Fernandez C."/>
            <person name="Holland P.W."/>
            <person name="Hou J."/>
            <person name="Hu S."/>
            <person name="Huckvale T."/>
            <person name="Hung S.S."/>
            <person name="Kamenetzky L."/>
            <person name="Keane J.A."/>
            <person name="Kiss F."/>
            <person name="Koziol U."/>
            <person name="Lambert O."/>
            <person name="Liu K."/>
            <person name="Luo X."/>
            <person name="Luo Y."/>
            <person name="Macchiaroli N."/>
            <person name="Nichol S."/>
            <person name="Paps J."/>
            <person name="Parkinson J."/>
            <person name="Pouchkina-Stantcheva N."/>
            <person name="Riddiford N."/>
            <person name="Rosenzvit M."/>
            <person name="Salinas G."/>
            <person name="Wasmuth J.D."/>
            <person name="Zamanian M."/>
            <person name="Zheng Y."/>
            <person name="Cai X."/>
            <person name="Soberon X."/>
            <person name="Olson P.D."/>
            <person name="Laclette J.P."/>
            <person name="Brehm K."/>
            <person name="Berriman M."/>
            <person name="Garciarrubio A."/>
            <person name="Bobes R.J."/>
            <person name="Fragoso G."/>
            <person name="Sanchez-Flores A."/>
            <person name="Estrada K."/>
            <person name="Cevallos M.A."/>
            <person name="Morett E."/>
            <person name="Gonzalez V."/>
            <person name="Portillo T."/>
            <person name="Ochoa-Leyva A."/>
            <person name="Jose M.V."/>
            <person name="Sciutto E."/>
            <person name="Landa A."/>
            <person name="Jimenez L."/>
            <person name="Valdes V."/>
            <person name="Carrero J.C."/>
            <person name="Larralde C."/>
            <person name="Morales-Montor J."/>
            <person name="Limon-Lason J."/>
            <person name="Soberon X."/>
            <person name="Laclette J.P."/>
        </authorList>
    </citation>
    <scope>NUCLEOTIDE SEQUENCE [LARGE SCALE GENOMIC DNA]</scope>
</reference>
<evidence type="ECO:0000313" key="4">
    <source>
        <dbReference type="WBParaSite" id="EgrG_002030000"/>
    </source>
</evidence>
<feature type="region of interest" description="Disordered" evidence="1">
    <location>
        <begin position="135"/>
        <end position="171"/>
    </location>
</feature>
<name>A0A068WXE4_ECHGR</name>
<dbReference type="EMBL" id="LK028586">
    <property type="protein sequence ID" value="CDS22342.1"/>
    <property type="molecule type" value="Genomic_DNA"/>
</dbReference>
<proteinExistence type="predicted"/>
<reference evidence="4" key="3">
    <citation type="submission" date="2020-10" db="UniProtKB">
        <authorList>
            <consortium name="WormBaseParasite"/>
        </authorList>
    </citation>
    <scope>IDENTIFICATION</scope>
</reference>
<reference evidence="2" key="2">
    <citation type="submission" date="2014-06" db="EMBL/GenBank/DDBJ databases">
        <authorList>
            <person name="Aslett M."/>
        </authorList>
    </citation>
    <scope>NUCLEOTIDE SEQUENCE</scope>
</reference>
<dbReference type="AlphaFoldDB" id="A0A068WXE4"/>
<protein>
    <submittedName>
        <fullName evidence="2 4">Uncharacterized protein</fullName>
    </submittedName>
</protein>
<dbReference type="Proteomes" id="UP000492820">
    <property type="component" value="Unassembled WGS sequence"/>
</dbReference>
<dbReference type="WBParaSite" id="EgrG_002030000">
    <property type="protein sequence ID" value="EgrG_002030000"/>
    <property type="gene ID" value="EgrG_002030000"/>
</dbReference>
<sequence length="189" mass="21671">MWRRRWIVFSTTNVDESGHHIPPTHVCLVCRPKSAQPLHIDCIACFQGSDGSIACGCKMRRNEMLFTAGELSWSLQANRVTSPLLRLIRQVELLKEPLSLFYSFRHTNFHIYFVHSTLREQPPRGRCIFTMSTQTEPDMTRTKGDTETSTSPTHRGEGTEPTQGWEADGQRRRCSCQFQRAVMSESHAD</sequence>
<accession>A0A068WXE4</accession>
<organism evidence="2">
    <name type="scientific">Echinococcus granulosus</name>
    <name type="common">Hydatid tapeworm</name>
    <dbReference type="NCBI Taxonomy" id="6210"/>
    <lineage>
        <taxon>Eukaryota</taxon>
        <taxon>Metazoa</taxon>
        <taxon>Spiralia</taxon>
        <taxon>Lophotrochozoa</taxon>
        <taxon>Platyhelminthes</taxon>
        <taxon>Cestoda</taxon>
        <taxon>Eucestoda</taxon>
        <taxon>Cyclophyllidea</taxon>
        <taxon>Taeniidae</taxon>
        <taxon>Echinococcus</taxon>
        <taxon>Echinococcus granulosus group</taxon>
    </lineage>
</organism>